<feature type="compositionally biased region" description="Basic and acidic residues" evidence="1">
    <location>
        <begin position="10"/>
        <end position="23"/>
    </location>
</feature>
<dbReference type="EMBL" id="VSSQ01124841">
    <property type="protein sequence ID" value="MPN55499.1"/>
    <property type="molecule type" value="Genomic_DNA"/>
</dbReference>
<feature type="region of interest" description="Disordered" evidence="1">
    <location>
        <begin position="103"/>
        <end position="132"/>
    </location>
</feature>
<organism evidence="2">
    <name type="scientific">bioreactor metagenome</name>
    <dbReference type="NCBI Taxonomy" id="1076179"/>
    <lineage>
        <taxon>unclassified sequences</taxon>
        <taxon>metagenomes</taxon>
        <taxon>ecological metagenomes</taxon>
    </lineage>
</organism>
<gene>
    <name evidence="2" type="ORF">SDC9_203182</name>
</gene>
<evidence type="ECO:0000256" key="1">
    <source>
        <dbReference type="SAM" id="MobiDB-lite"/>
    </source>
</evidence>
<evidence type="ECO:0000313" key="2">
    <source>
        <dbReference type="EMBL" id="MPN55499.1"/>
    </source>
</evidence>
<dbReference type="AlphaFoldDB" id="A0A645IYH6"/>
<name>A0A645IYH6_9ZZZZ</name>
<comment type="caution">
    <text evidence="2">The sequence shown here is derived from an EMBL/GenBank/DDBJ whole genome shotgun (WGS) entry which is preliminary data.</text>
</comment>
<protein>
    <submittedName>
        <fullName evidence="2">Uncharacterized protein</fullName>
    </submittedName>
</protein>
<proteinExistence type="predicted"/>
<feature type="region of interest" description="Disordered" evidence="1">
    <location>
        <begin position="1"/>
        <end position="41"/>
    </location>
</feature>
<accession>A0A645IYH6</accession>
<reference evidence="2" key="1">
    <citation type="submission" date="2019-08" db="EMBL/GenBank/DDBJ databases">
        <authorList>
            <person name="Kucharzyk K."/>
            <person name="Murdoch R.W."/>
            <person name="Higgins S."/>
            <person name="Loffler F."/>
        </authorList>
    </citation>
    <scope>NUCLEOTIDE SEQUENCE</scope>
</reference>
<sequence length="132" mass="14747">MKHSAAVGDRTADREITAVRGDEAFEDLPAADGPRPDPFRRRTVNQFGKRVTRLKQHRLDHQAVVEIEGERRPVLIKSVARIPLFELAESVIDPQAVVFPGQPFQRGFDRDRKQQPVVVAGANPPGQPEHAD</sequence>